<sequence length="42" mass="5136">MNYTVCSKIITHFVFLLFSVLRRQIDPIFPEVMRKSLRNFQF</sequence>
<evidence type="ECO:0000313" key="1">
    <source>
        <dbReference type="Proteomes" id="UP000095283"/>
    </source>
</evidence>
<organism evidence="1 2">
    <name type="scientific">Heterorhabditis bacteriophora</name>
    <name type="common">Entomopathogenic nematode worm</name>
    <dbReference type="NCBI Taxonomy" id="37862"/>
    <lineage>
        <taxon>Eukaryota</taxon>
        <taxon>Metazoa</taxon>
        <taxon>Ecdysozoa</taxon>
        <taxon>Nematoda</taxon>
        <taxon>Chromadorea</taxon>
        <taxon>Rhabditida</taxon>
        <taxon>Rhabditina</taxon>
        <taxon>Rhabditomorpha</taxon>
        <taxon>Strongyloidea</taxon>
        <taxon>Heterorhabditidae</taxon>
        <taxon>Heterorhabditis</taxon>
    </lineage>
</organism>
<reference evidence="2" key="1">
    <citation type="submission" date="2016-11" db="UniProtKB">
        <authorList>
            <consortium name="WormBaseParasite"/>
        </authorList>
    </citation>
    <scope>IDENTIFICATION</scope>
</reference>
<proteinExistence type="predicted"/>
<protein>
    <submittedName>
        <fullName evidence="2">Uncharacterized protein</fullName>
    </submittedName>
</protein>
<evidence type="ECO:0000313" key="2">
    <source>
        <dbReference type="WBParaSite" id="Hba_14184"/>
    </source>
</evidence>
<dbReference type="WBParaSite" id="Hba_14184">
    <property type="protein sequence ID" value="Hba_14184"/>
    <property type="gene ID" value="Hba_14184"/>
</dbReference>
<accession>A0A1I7X9Z4</accession>
<keyword evidence="1" id="KW-1185">Reference proteome</keyword>
<name>A0A1I7X9Z4_HETBA</name>
<dbReference type="Proteomes" id="UP000095283">
    <property type="component" value="Unplaced"/>
</dbReference>
<dbReference type="AlphaFoldDB" id="A0A1I7X9Z4"/>